<feature type="compositionally biased region" description="Pro residues" evidence="1">
    <location>
        <begin position="128"/>
        <end position="140"/>
    </location>
</feature>
<dbReference type="PANTHER" id="PTHR23151:SF90">
    <property type="entry name" value="DIHYDROLIPOYLLYSINE-RESIDUE ACETYLTRANSFERASE COMPONENT OF PYRUVATE DEHYDROGENASE COMPLEX, MITOCHONDRIAL-RELATED"/>
    <property type="match status" value="1"/>
</dbReference>
<dbReference type="CDD" id="cd06849">
    <property type="entry name" value="lipoyl_domain"/>
    <property type="match status" value="1"/>
</dbReference>
<dbReference type="Pfam" id="PF00364">
    <property type="entry name" value="Biotin_lipoyl"/>
    <property type="match status" value="1"/>
</dbReference>
<accession>A0A4Q2DUT6</accession>
<proteinExistence type="predicted"/>
<feature type="compositionally biased region" description="Basic and acidic residues" evidence="1">
    <location>
        <begin position="202"/>
        <end position="214"/>
    </location>
</feature>
<dbReference type="InterPro" id="IPR045257">
    <property type="entry name" value="E2/Pdx1"/>
</dbReference>
<dbReference type="SUPFAM" id="SSF51230">
    <property type="entry name" value="Single hybrid motif"/>
    <property type="match status" value="1"/>
</dbReference>
<feature type="compositionally biased region" description="Polar residues" evidence="1">
    <location>
        <begin position="215"/>
        <end position="225"/>
    </location>
</feature>
<dbReference type="STRING" id="2316362.A0A4Q2DUT6"/>
<dbReference type="Gene3D" id="2.40.50.100">
    <property type="match status" value="1"/>
</dbReference>
<feature type="domain" description="Lipoyl-binding" evidence="2">
    <location>
        <begin position="36"/>
        <end position="112"/>
    </location>
</feature>
<dbReference type="GO" id="GO:0005739">
    <property type="term" value="C:mitochondrion"/>
    <property type="evidence" value="ECO:0007669"/>
    <property type="project" value="TreeGrafter"/>
</dbReference>
<dbReference type="PANTHER" id="PTHR23151">
    <property type="entry name" value="DIHYDROLIPOAMIDE ACETYL/SUCCINYL-TRANSFERASE-RELATED"/>
    <property type="match status" value="1"/>
</dbReference>
<organism evidence="3 4">
    <name type="scientific">Candolleomyces aberdarensis</name>
    <dbReference type="NCBI Taxonomy" id="2316362"/>
    <lineage>
        <taxon>Eukaryota</taxon>
        <taxon>Fungi</taxon>
        <taxon>Dikarya</taxon>
        <taxon>Basidiomycota</taxon>
        <taxon>Agaricomycotina</taxon>
        <taxon>Agaricomycetes</taxon>
        <taxon>Agaricomycetidae</taxon>
        <taxon>Agaricales</taxon>
        <taxon>Agaricineae</taxon>
        <taxon>Psathyrellaceae</taxon>
        <taxon>Candolleomyces</taxon>
    </lineage>
</organism>
<dbReference type="OrthoDB" id="537444at2759"/>
<keyword evidence="4" id="KW-1185">Reference proteome</keyword>
<dbReference type="GO" id="GO:0006086">
    <property type="term" value="P:pyruvate decarboxylation to acetyl-CoA"/>
    <property type="evidence" value="ECO:0007669"/>
    <property type="project" value="InterPro"/>
</dbReference>
<protein>
    <recommendedName>
        <fullName evidence="2">Lipoyl-binding domain-containing protein</fullName>
    </recommendedName>
</protein>
<dbReference type="InterPro" id="IPR000089">
    <property type="entry name" value="Biotin_lipoyl"/>
</dbReference>
<feature type="region of interest" description="Disordered" evidence="1">
    <location>
        <begin position="179"/>
        <end position="229"/>
    </location>
</feature>
<name>A0A4Q2DUT6_9AGAR</name>
<feature type="compositionally biased region" description="Low complexity" evidence="1">
    <location>
        <begin position="156"/>
        <end position="166"/>
    </location>
</feature>
<reference evidence="3 4" key="1">
    <citation type="submission" date="2019-01" db="EMBL/GenBank/DDBJ databases">
        <title>Draft genome sequence of Psathyrella aberdarensis IHI B618.</title>
        <authorList>
            <person name="Buettner E."/>
            <person name="Kellner H."/>
        </authorList>
    </citation>
    <scope>NUCLEOTIDE SEQUENCE [LARGE SCALE GENOMIC DNA]</scope>
    <source>
        <strain evidence="3 4">IHI B618</strain>
    </source>
</reference>
<dbReference type="GO" id="GO:0045254">
    <property type="term" value="C:pyruvate dehydrogenase complex"/>
    <property type="evidence" value="ECO:0007669"/>
    <property type="project" value="InterPro"/>
</dbReference>
<evidence type="ECO:0000259" key="2">
    <source>
        <dbReference type="PROSITE" id="PS50968"/>
    </source>
</evidence>
<feature type="region of interest" description="Disordered" evidence="1">
    <location>
        <begin position="125"/>
        <end position="166"/>
    </location>
</feature>
<evidence type="ECO:0000256" key="1">
    <source>
        <dbReference type="SAM" id="MobiDB-lite"/>
    </source>
</evidence>
<dbReference type="EMBL" id="SDEE01000024">
    <property type="protein sequence ID" value="RXW24167.1"/>
    <property type="molecule type" value="Genomic_DNA"/>
</dbReference>
<evidence type="ECO:0000313" key="4">
    <source>
        <dbReference type="Proteomes" id="UP000290288"/>
    </source>
</evidence>
<dbReference type="AlphaFoldDB" id="A0A4Q2DUT6"/>
<sequence>MSSFALSNLAAQTRAVHQSRGVGLFKRRWMHNVLKRQGIQMPALSPFMTEGTVTRWLKKEGEAFGTGDILLQIENDVGMVDVEASCPGIIGKILTPDGTTHVPVESFIAIVAKDASELAAIQNQSLAPTPPPFTHTPSPPSASLSPRMPDLKLPLMSPRTPTMSPRTPSLFEMHTMGYGHRSAHVGGPRGSMLNSPSISLDEAPKSPRAPREDSNCSTPVTSRPPQSAADIAYYPKTATTTEDGQLDGAAIRRMILANLSAARPTEVEEFA</sequence>
<gene>
    <name evidence="3" type="ORF">EST38_g1679</name>
</gene>
<dbReference type="PROSITE" id="PS50968">
    <property type="entry name" value="BIOTINYL_LIPOYL"/>
    <property type="match status" value="1"/>
</dbReference>
<comment type="caution">
    <text evidence="3">The sequence shown here is derived from an EMBL/GenBank/DDBJ whole genome shotgun (WGS) entry which is preliminary data.</text>
</comment>
<dbReference type="InterPro" id="IPR011053">
    <property type="entry name" value="Single_hybrid_motif"/>
</dbReference>
<dbReference type="Proteomes" id="UP000290288">
    <property type="component" value="Unassembled WGS sequence"/>
</dbReference>
<evidence type="ECO:0000313" key="3">
    <source>
        <dbReference type="EMBL" id="RXW24167.1"/>
    </source>
</evidence>